<dbReference type="SMART" id="SM00825">
    <property type="entry name" value="PKS_KS"/>
    <property type="match status" value="1"/>
</dbReference>
<dbReference type="Gene3D" id="3.40.50.1820">
    <property type="entry name" value="alpha/beta hydrolase"/>
    <property type="match status" value="1"/>
</dbReference>
<dbReference type="Gene3D" id="3.40.640.10">
    <property type="entry name" value="Type I PLP-dependent aspartate aminotransferase-like (Major domain)"/>
    <property type="match status" value="1"/>
</dbReference>
<dbReference type="Pfam" id="PF00550">
    <property type="entry name" value="PP-binding"/>
    <property type="match status" value="3"/>
</dbReference>
<dbReference type="Pfam" id="PF00698">
    <property type="entry name" value="Acyl_transf_1"/>
    <property type="match status" value="1"/>
</dbReference>
<evidence type="ECO:0000256" key="10">
    <source>
        <dbReference type="ARBA" id="ARBA00029443"/>
    </source>
</evidence>
<dbReference type="PROSITE" id="PS50075">
    <property type="entry name" value="CARRIER"/>
    <property type="match status" value="3"/>
</dbReference>
<dbReference type="InterPro" id="IPR015421">
    <property type="entry name" value="PyrdxlP-dep_Trfase_major"/>
</dbReference>
<dbReference type="SUPFAM" id="SSF53383">
    <property type="entry name" value="PLP-dependent transferases"/>
    <property type="match status" value="1"/>
</dbReference>
<dbReference type="FunFam" id="3.40.50.12780:FF:000012">
    <property type="entry name" value="Non-ribosomal peptide synthetase"/>
    <property type="match status" value="1"/>
</dbReference>
<dbReference type="Gene3D" id="1.10.1200.10">
    <property type="entry name" value="ACP-like"/>
    <property type="match status" value="2"/>
</dbReference>
<dbReference type="InterPro" id="IPR010071">
    <property type="entry name" value="AA_adenyl_dom"/>
</dbReference>
<dbReference type="GO" id="GO:0016874">
    <property type="term" value="F:ligase activity"/>
    <property type="evidence" value="ECO:0007669"/>
    <property type="project" value="UniProtKB-KW"/>
</dbReference>
<dbReference type="EC" id="6.2.1.54" evidence="11"/>
<dbReference type="KEGG" id="crw:CROST_036490"/>
<keyword evidence="9" id="KW-0045">Antibiotic biosynthesis</keyword>
<dbReference type="GO" id="GO:0016746">
    <property type="term" value="F:acyltransferase activity"/>
    <property type="evidence" value="ECO:0007669"/>
    <property type="project" value="InterPro"/>
</dbReference>
<dbReference type="Pfam" id="PF00668">
    <property type="entry name" value="Condensation"/>
    <property type="match status" value="4"/>
</dbReference>
<protein>
    <submittedName>
        <fullName evidence="11">D-alanine--D-alanyl carrier protein ligase</fullName>
        <ecNumber evidence="11">6.2.1.54</ecNumber>
    </submittedName>
</protein>
<evidence type="ECO:0000256" key="3">
    <source>
        <dbReference type="ARBA" id="ARBA00004789"/>
    </source>
</evidence>
<dbReference type="Pfam" id="PF00109">
    <property type="entry name" value="ketoacyl-synt"/>
    <property type="match status" value="1"/>
</dbReference>
<evidence type="ECO:0000256" key="4">
    <source>
        <dbReference type="ARBA" id="ARBA00006432"/>
    </source>
</evidence>
<dbReference type="GO" id="GO:0030170">
    <property type="term" value="F:pyridoxal phosphate binding"/>
    <property type="evidence" value="ECO:0007669"/>
    <property type="project" value="InterPro"/>
</dbReference>
<dbReference type="GO" id="GO:0005829">
    <property type="term" value="C:cytosol"/>
    <property type="evidence" value="ECO:0007669"/>
    <property type="project" value="TreeGrafter"/>
</dbReference>
<dbReference type="InterPro" id="IPR020845">
    <property type="entry name" value="AMP-binding_CS"/>
</dbReference>
<dbReference type="InterPro" id="IPR016036">
    <property type="entry name" value="Malonyl_transacylase_ACP-bd"/>
</dbReference>
<dbReference type="InterPro" id="IPR014043">
    <property type="entry name" value="Acyl_transferase_dom"/>
</dbReference>
<dbReference type="Gene3D" id="2.30.38.10">
    <property type="entry name" value="Luciferase, Domain 3"/>
    <property type="match status" value="2"/>
</dbReference>
<dbReference type="InterPro" id="IPR049704">
    <property type="entry name" value="Aminotrans_3_PPA_site"/>
</dbReference>
<keyword evidence="11" id="KW-0436">Ligase</keyword>
<dbReference type="FunFam" id="3.40.50.980:FF:000001">
    <property type="entry name" value="Non-ribosomal peptide synthetase"/>
    <property type="match status" value="2"/>
</dbReference>
<dbReference type="Gene3D" id="3.30.559.30">
    <property type="entry name" value="Nonribosomal peptide synthetase, condensation domain"/>
    <property type="match status" value="3"/>
</dbReference>
<dbReference type="Pfam" id="PF16197">
    <property type="entry name" value="KAsynt_C_assoc"/>
    <property type="match status" value="1"/>
</dbReference>
<dbReference type="SMART" id="SM00827">
    <property type="entry name" value="PKS_AT"/>
    <property type="match status" value="1"/>
</dbReference>
<evidence type="ECO:0000256" key="9">
    <source>
        <dbReference type="ARBA" id="ARBA00023194"/>
    </source>
</evidence>
<dbReference type="FunFam" id="1.10.1200.10:FF:000005">
    <property type="entry name" value="Nonribosomal peptide synthetase 1"/>
    <property type="match status" value="2"/>
</dbReference>
<comment type="similarity">
    <text evidence="10">In the C-terminal section; belongs to the NRP synthetase family.</text>
</comment>
<dbReference type="GO" id="GO:0044550">
    <property type="term" value="P:secondary metabolite biosynthetic process"/>
    <property type="evidence" value="ECO:0007669"/>
    <property type="project" value="UniProtKB-ARBA"/>
</dbReference>
<dbReference type="InterPro" id="IPR014031">
    <property type="entry name" value="Ketoacyl_synth_C"/>
</dbReference>
<dbReference type="Gene3D" id="3.30.70.3290">
    <property type="match status" value="1"/>
</dbReference>
<keyword evidence="5" id="KW-0596">Phosphopantetheine</keyword>
<dbReference type="GO" id="GO:0008610">
    <property type="term" value="P:lipid biosynthetic process"/>
    <property type="evidence" value="ECO:0007669"/>
    <property type="project" value="UniProtKB-ARBA"/>
</dbReference>
<dbReference type="NCBIfam" id="NF003417">
    <property type="entry name" value="PRK04813.1"/>
    <property type="match status" value="2"/>
</dbReference>
<dbReference type="Gene3D" id="3.30.559.10">
    <property type="entry name" value="Chloramphenicol acetyltransferase-like domain"/>
    <property type="match status" value="4"/>
</dbReference>
<dbReference type="InterPro" id="IPR006162">
    <property type="entry name" value="Ppantetheine_attach_site"/>
</dbReference>
<reference evidence="11 12" key="1">
    <citation type="submission" date="2022-04" db="EMBL/GenBank/DDBJ databases">
        <title>Genome sequence of C. roseum typestrain.</title>
        <authorList>
            <person name="Poehlein A."/>
            <person name="Schoch T."/>
            <person name="Duerre P."/>
            <person name="Daniel R."/>
        </authorList>
    </citation>
    <scope>NUCLEOTIDE SEQUENCE [LARGE SCALE GENOMIC DNA]</scope>
    <source>
        <strain evidence="11 12">DSM 7320</strain>
    </source>
</reference>
<comment type="pathway">
    <text evidence="3">Antibiotic biosynthesis; bacillaene biosynthesis.</text>
</comment>
<dbReference type="Gene3D" id="3.40.47.10">
    <property type="match status" value="1"/>
</dbReference>
<dbReference type="Pfam" id="PF00501">
    <property type="entry name" value="AMP-binding"/>
    <property type="match status" value="2"/>
</dbReference>
<gene>
    <name evidence="11" type="primary">dltA_5</name>
    <name evidence="11" type="ORF">CROST_036490</name>
</gene>
<dbReference type="PROSITE" id="PS00600">
    <property type="entry name" value="AA_TRANSFER_CLASS_3"/>
    <property type="match status" value="1"/>
</dbReference>
<dbReference type="InterPro" id="IPR020841">
    <property type="entry name" value="PKS_Beta-ketoAc_synthase_dom"/>
</dbReference>
<evidence type="ECO:0000313" key="11">
    <source>
        <dbReference type="EMBL" id="URZ12904.1"/>
    </source>
</evidence>
<dbReference type="InterPro" id="IPR014030">
    <property type="entry name" value="Ketoacyl_synth_N"/>
</dbReference>
<dbReference type="FunFam" id="3.40.47.10:FF:000019">
    <property type="entry name" value="Polyketide synthase type I"/>
    <property type="match status" value="1"/>
</dbReference>
<dbReference type="PROSITE" id="PS00455">
    <property type="entry name" value="AMP_BINDING"/>
    <property type="match status" value="2"/>
</dbReference>
<dbReference type="SUPFAM" id="SSF47336">
    <property type="entry name" value="ACP-like"/>
    <property type="match status" value="3"/>
</dbReference>
<dbReference type="InterPro" id="IPR000873">
    <property type="entry name" value="AMP-dep_synth/lig_dom"/>
</dbReference>
<evidence type="ECO:0000256" key="5">
    <source>
        <dbReference type="ARBA" id="ARBA00022450"/>
    </source>
</evidence>
<dbReference type="PROSITE" id="PS00012">
    <property type="entry name" value="PHOSPHOPANTETHEINE"/>
    <property type="match status" value="2"/>
</dbReference>
<dbReference type="InterPro" id="IPR015424">
    <property type="entry name" value="PyrdxlP-dep_Trfase"/>
</dbReference>
<dbReference type="STRING" id="84029.CROST_38210"/>
<dbReference type="SUPFAM" id="SSF55048">
    <property type="entry name" value="Probable ACP-binding domain of malonyl-CoA ACP transacylase"/>
    <property type="match status" value="1"/>
</dbReference>
<proteinExistence type="inferred from homology"/>
<dbReference type="FunFam" id="3.30.300.30:FF:000010">
    <property type="entry name" value="Enterobactin synthetase component F"/>
    <property type="match status" value="1"/>
</dbReference>
<comment type="cofactor">
    <cofactor evidence="1">
        <name>pantetheine 4'-phosphate</name>
        <dbReference type="ChEBI" id="CHEBI:47942"/>
    </cofactor>
</comment>
<dbReference type="Pfam" id="PF02801">
    <property type="entry name" value="Ketoacyl-synt_C"/>
    <property type="match status" value="1"/>
</dbReference>
<dbReference type="GO" id="GO:0043041">
    <property type="term" value="P:amino acid activation for nonribosomal peptide biosynthetic process"/>
    <property type="evidence" value="ECO:0007669"/>
    <property type="project" value="TreeGrafter"/>
</dbReference>
<dbReference type="SUPFAM" id="SSF53901">
    <property type="entry name" value="Thiolase-like"/>
    <property type="match status" value="1"/>
</dbReference>
<dbReference type="InterPro" id="IPR029058">
    <property type="entry name" value="AB_hydrolase_fold"/>
</dbReference>
<dbReference type="InterPro" id="IPR023213">
    <property type="entry name" value="CAT-like_dom_sf"/>
</dbReference>
<dbReference type="PROSITE" id="PS52004">
    <property type="entry name" value="KS3_2"/>
    <property type="match status" value="1"/>
</dbReference>
<keyword evidence="12" id="KW-1185">Reference proteome</keyword>
<keyword evidence="7" id="KW-0808">Transferase</keyword>
<dbReference type="InterPro" id="IPR015422">
    <property type="entry name" value="PyrdxlP-dep_Trfase_small"/>
</dbReference>
<dbReference type="CDD" id="cd00833">
    <property type="entry name" value="PKS"/>
    <property type="match status" value="1"/>
</dbReference>
<comment type="similarity">
    <text evidence="4">Belongs to the ATP-dependent AMP-binding enzyme family.</text>
</comment>
<dbReference type="SUPFAM" id="SSF52151">
    <property type="entry name" value="FabD/lysophospholipase-like"/>
    <property type="match status" value="1"/>
</dbReference>
<dbReference type="PANTHER" id="PTHR45527:SF1">
    <property type="entry name" value="FATTY ACID SYNTHASE"/>
    <property type="match status" value="1"/>
</dbReference>
<dbReference type="RefSeq" id="WP_077833171.1">
    <property type="nucleotide sequence ID" value="NZ_CP096983.1"/>
</dbReference>
<dbReference type="InterPro" id="IPR032821">
    <property type="entry name" value="PKS_assoc"/>
</dbReference>
<dbReference type="EMBL" id="CP096983">
    <property type="protein sequence ID" value="URZ12904.1"/>
    <property type="molecule type" value="Genomic_DNA"/>
</dbReference>
<dbReference type="Gene3D" id="3.40.366.10">
    <property type="entry name" value="Malonyl-Coenzyme A Acyl Carrier Protein, domain 2"/>
    <property type="match status" value="1"/>
</dbReference>
<sequence length="4562" mass="520450">MKIDDNEINSYKKMLKKAANKINELNYKLEEATNKKEIAVIGYDCMFPGGANNCEEFWRLLSKGFDAVTEIDNSRFNVNQYFSNEKSCPGKMYTKYASFLNTDIKEFDNTHFEISAKEAQSIDPQHKLLLEVSWGAMENAGIDINKLKGSKTGVFIGQESFEYVSSELFSDNKEDITPYTLFGVMPTSAAGRISYFYDLKGPAITCDTACSSSLTALSMAVDSLRNGQCDMAIVGGVNLILGPEAFVGLSQINSLSPDGRCKTFTDAADGFGRGEGCGIVILKRANDAIRDKNKIEALIKSVSIGQDGKSNGFFAPNGISEKNVIKNAIYSAGISDDDVDYVEAHGTGTALGDCIEAQAISEAYKNKKDAMLIGSVKSNIGHLEAAAGIASLIKVLLSIKYKQIPPSIHFDKPNKNINWDKLKVVKELTPWIKTSGKRRAGINSFGISGTLAHVIVEEAETEEIENRLNLIPCNILTLSTKSEASLKNDMESIKNYLMRKDTVLNDVAYSSNIARSHLNYRFALVGNKKEKVIEAIEEALKDDKIYNYNSNKVKPKKKKIAFLFTGQGSVYVNIARQLYENSSEFKENFDICDKAFENILGISIKSAIFNENGEKLNKPIYSQAVTFTVEYALTKVWNTTDINPDVVIGHSIGEYSAACYAGLITLDEAVKMIAVRGKLMESVDVEGKMVGVLTDVETIQEAIDASGCKNVSIAAINTPKNVTISGLKDEVDKTIDILQQRTRVFVNELKIFHPYHSVIMKKYEKLYSDDLKDTIFSKLKIKMISSVTGKVEKEDVLGTKKYWSEHLSKTVNYKAAIEEAKKMGINVFIEIGGNATLSGLAEQCMDKEEAIFVPSLRNGIEDYKQLLTALKILYLNGIEINWNSFHKSYEKQKIFLPNYPFNRKKFWKENTKQNINIEKGREDNIGGIKEMADTNVNESMYTRVLSELVELVHMITGMERGEIDPDKELFAFGFDSLLLASLGKQLKIKYDIDISIGKLFTSVNNLGKLAQFILENGHLEVEEDDKKIEVSENADNMVASSVTEEYNNIGLKVKPKEVINVQDADIYDIGENTNVDCSVEMKLANKLFEKQFELMQNQNDIFKNIVGIGTRSHEKTIINKNMNQHKKEVETVKNNNLKYKEQAKTTKNNNTDKIKVDYYVPYKKMSFKKNSTLERLKLQYVKNIEKKYTKLTKKSKEDTQKYRNVYASNRNSAGFRFIFKEMLYQLIAEKGKGSKLIDIDGNELMDITMGFGVSLFGHCPEFVENALKKEIENGMPLGPMGRLSGEVARQISELTGVERVFFCNSGTEADMFAVRLARAVNKKNKIVCFKGSFHGTYDGLLGVPTYSKDPDNSTLPMAPGITENSVKDLILLDYNDDESLKYIEEHSDIIAGVLTETVQSRRPDVQPKEFLHKLRKITEENNIALIFDEIITGFRISSGGAQEFFGVQADIVTYGKVIGGGMPIGVVSGKAKYLDSIDGGMWYFGDNSVPPCEDTRTFVAGTFCHHPLAMASANAVLKHIKENKDTIYSELNDKTSRFVNKMNEFFHEENVPLHINHFGSLFRFNVTLDREIFYYGLLEKGIYVWEGRNCFFSTEHTEEDIEKVINAVKTTVGEMKAAGYFGDFTDPTDPDSGSRLKKQNIEDGSYSENSFEKNSESHKMPMSIIQQRLYSNILMNKEDPYDIISAYIVKEKLNVRKIEASVNEIIRRHEILRTAMYVEDGEYVQEVFNNWEFKVKQIIQSEYLEINDCISQAISKFDLAKPPLLEVLLITTATNKQIIVFHFHHTVADGMSMDLFVDEFSKCYRNLELPQLKKQYKDYVAWEQEYLNSSKLKEDEGYWINTLDHVPKVTAIPYDYEEVKNNTYTGNTIIGKIDAEMLLRLKNIAKINSTSLFMVLLSVINVLVHKTSRENEIAISTPVTDRFDGEFEDCIGMFTNTIILKNEVLSNETFEGLLKNVKKNFIESYEHINYPYNKLIQKLKLTGQNVFNTEFVYENVGGRSIKKTSLKLEDIQYIPELQEANITFELLECNGIVDIFLRYRTDLFKEESINILLKRFLLVLEQVVKKPNINISDIEIITDIERNKILNEFNNVKIQYPKEKTIVDLFEEQVSKTPNKVALVFEEKSLTYKELNEGANILAHNLREIGIKPNDFVAIMAERSIEVIIGVFAILKSGGAYVPIDPKFPKERIQYMIEDCEPKAILVAKEQLSINTQIPLINLYDEKFYSGKIENPKKVNKSNDLAYVIYTSGTTGRPKGVMIEHECVHNLLVAYTENYGLTNKDVVLQAANMIFDQSVWDIFNILVIGGTLCLISYDKIRNSQEIEKYCNEKKVTVVSFTPMLLNELNPNKFPYLRVLESGGEAANVTTLSKWIGKCEVVNTYGPTETTVNASSYKFTGKECKTVPIGKPIANIQIYILDGINLCGIGVPGELCIAGAGVGRGYLKREQLTEEKFVKNPFGVGRMYRSGDLARWLPDGNIEYLGRIDEQIKIRGFRIELGEIESVIRNIAYIQDTALIVRKDKSGDTAIYAYVVSKEKVNFNELRNEMGKSLPYYMIPSYIMQLDKIPLTHSGKLNRRMLPEIEAKVENEYIEPRDEMEKLLCNIFSEILTVKKVGIRDSFFELGGHSLRATKLVNEIEAKTGCKVEIKDVFRNPTVEKLMTFINKKEVKKAVTIPKAEQKEYYQMSSAQKRIYLICKIKDNSTIYNMPGSLKLKGEVYPSRMEAAIQKMIDRHEILRTEFLILNGEPVQKILDNVKADYEYLIDEETSESELMDSFVRPFDLSKAPLVRIKLVKRKNYYLLMIDTHHIISDGMSLETFTREITALYNGEELEELTHQYKDYSEWMRKRDMSSQKKYWIKQFSDEIPVLDIPIDYTRPKEQSYKGAEIEATISKELVSRIKNFARKTNTTEYIILLSAAMVFLSKYSRQEDIIIGSPISGRTHKATENMLGVFVNTLAMRGRIESEKTYLDFLEEMKISSLEAYENQEYPFEELIEEIKIKRDVARNPLFDVMLAFQNNEKEEIKFSKVDSKYSEYKGDVVKFDLLFDITENNNNEFIVELQYCTSLFKSETAERMLSHFVLVLDQVISKPDIRLGEIEVITKEEKLQIIKQFNDTDREYPVNKTVVELFEEQVNKNPDKIAVVFEDKQLTYLELNNKANSIALRLKEIGVKPNDVVAIIAHKSLEVIVGICGIIKSGAAYVPIDESYPEDRINYILNHCKPKAIITNSLTINSNLPVIKFYDVDCLDSVSINPVMINNPHDIAIIIYTSGTTGNPKGVMIENKNVVKLVKNCDYTLLDEKTNILQTCQLTFDVTTFEVWGSLLNGAKLHLINKSILLNGELLKKYLIDNKITTMFITTALFNQMISYDSTIFDSLKYLMFGGEAASEEHIRILTDRNSNIDIRNMYGPTETTTFTTHYKIENKMLKTPIGKPISNTQIYILNQKCLCGIGVPGELCIAGDGVSRGYLNNPKLTDEKFVDNPFGEGKMYHSGDLARWLPDGNIEYLGRIDEQIKIRGFRIELEEIEDAIRSIEYVLDAAVIIREPLPGDKAISAYIVANKDIDIAEIRQKLGLLIPQYMIPAYIMQIDSMPFTPNGKIDKRALPEIKVNVNLDYIEPRSEGETTLCKAFEEVLNVEKIGVKDNFFELGGDSLKAIRVISNIRENGYIVTVQNIMQYQTVEGICPMMNLIDKKLILEENNAPVYGEVSLGAIQKLFLESNLYNPNHFNMSMMFELPERVIERNMIKAVSAVVQHHDMLRVIVKDGAPIIDKREEDKLFGFKVYDLREYSNINEIREKINDYILKSQCSINLKTGPLMSVVVFNLKNSDHIHICINHFVVDAVSMRIIAEDIFTAYYYCNNDEPIRLPQKTASFNEWVKRFKEFIDQNNFNSENEYWNNINDMVKSVELPIVRKSNESEMFNYESDVELKGLSVLANKVLNTGIDNILMAATAKAVCNKYNKEKIAINIEVHGRYDSINNVFVDRTVGWFTSMYPLIFKVGEDLNTTIDNMLKEINNIPNKGMGYLLASDKFSNNINMPQITINYVGSIAEGNGSMHDIKMSEFLCGNDMDKMNSFLSSLSINVSMEEDKLKFDFNYDSAIWCLSDIKEIFEGICEIFMSELYKNKKEIEAIINTKKNNIIEQVLEDAEHKMNAYEQDIVSNTEYKDYPLMGIQKVSYGTMARNSVIEIPLFDKIDLKKFNKALIDLHFVFDVLRSSISINDNFIRIYSLKNIKIPFIDISKYSKAQMDEIIEKLLEKIDCYEQESMYNVDKLSSKVILVKVSAVAYRFFMSSTHLIFDRFSSEVLKNKLMDIYYKRNNNLVEHPYKEYIKLLSNDYVSISEEDIIKGLNLDSFYKTFKAFYEKNKERRFRTYIYKYSNLEKWSKLSDKEMLTMSHDIFIKAMQFIFKDTDIPLFALHILRKNKYVNLFNYIGELLDVFPINIPLNGEISIEKEIEEKLLFINKNNICFSSLMSSDSNSKYIKIRNMIDDIYKMSRFILVYNNTGILKSANDLIVDSENYTSYYNVMCVEINNKGISMNVPIDNEVSNEIKEYLDSTIDTMLSKYND</sequence>
<keyword evidence="6" id="KW-0597">Phosphoprotein</keyword>
<evidence type="ECO:0000313" key="12">
    <source>
        <dbReference type="Proteomes" id="UP000190951"/>
    </source>
</evidence>
<dbReference type="Proteomes" id="UP000190951">
    <property type="component" value="Chromosome"/>
</dbReference>
<dbReference type="InterPro" id="IPR016035">
    <property type="entry name" value="Acyl_Trfase/lysoPLipase"/>
</dbReference>
<dbReference type="InterPro" id="IPR025110">
    <property type="entry name" value="AMP-bd_C"/>
</dbReference>
<organism evidence="11 12">
    <name type="scientific">Clostridium felsineum</name>
    <dbReference type="NCBI Taxonomy" id="36839"/>
    <lineage>
        <taxon>Bacteria</taxon>
        <taxon>Bacillati</taxon>
        <taxon>Bacillota</taxon>
        <taxon>Clostridia</taxon>
        <taxon>Eubacteriales</taxon>
        <taxon>Clostridiaceae</taxon>
        <taxon>Clostridium</taxon>
    </lineage>
</organism>
<dbReference type="Gene3D" id="3.90.1150.10">
    <property type="entry name" value="Aspartate Aminotransferase, domain 1"/>
    <property type="match status" value="1"/>
</dbReference>
<dbReference type="NCBIfam" id="TIGR01733">
    <property type="entry name" value="AA-adenyl-dom"/>
    <property type="match status" value="2"/>
</dbReference>
<dbReference type="GO" id="GO:0008483">
    <property type="term" value="F:transaminase activity"/>
    <property type="evidence" value="ECO:0007669"/>
    <property type="project" value="InterPro"/>
</dbReference>
<dbReference type="CDD" id="cd12117">
    <property type="entry name" value="A_NRPS_Srf_like"/>
    <property type="match status" value="1"/>
</dbReference>
<comment type="function">
    <text evidence="2">Involved in some intermediate steps for the synthesis of the antibiotic polyketide bacillaene which is involved in secondary metabolism.</text>
</comment>
<keyword evidence="8" id="KW-0663">Pyridoxal phosphate</keyword>
<dbReference type="SMART" id="SM00823">
    <property type="entry name" value="PKS_PP"/>
    <property type="match status" value="2"/>
</dbReference>
<dbReference type="InterPro" id="IPR005814">
    <property type="entry name" value="Aminotrans_3"/>
</dbReference>
<dbReference type="SUPFAM" id="SSF52777">
    <property type="entry name" value="CoA-dependent acyltransferases"/>
    <property type="match status" value="7"/>
</dbReference>
<dbReference type="InterPro" id="IPR001242">
    <property type="entry name" value="Condensation_dom"/>
</dbReference>
<dbReference type="Gene3D" id="3.30.300.30">
    <property type="match status" value="2"/>
</dbReference>
<dbReference type="InterPro" id="IPR009081">
    <property type="entry name" value="PP-bd_ACP"/>
</dbReference>
<name>A0A1S8MC09_9CLOT</name>
<dbReference type="Gene3D" id="3.40.50.980">
    <property type="match status" value="4"/>
</dbReference>
<dbReference type="GO" id="GO:0017000">
    <property type="term" value="P:antibiotic biosynthetic process"/>
    <property type="evidence" value="ECO:0007669"/>
    <property type="project" value="UniProtKB-KW"/>
</dbReference>
<accession>A0A1S8MC09</accession>
<dbReference type="GO" id="GO:0031177">
    <property type="term" value="F:phosphopantetheine binding"/>
    <property type="evidence" value="ECO:0007669"/>
    <property type="project" value="InterPro"/>
</dbReference>
<dbReference type="Pfam" id="PF13193">
    <property type="entry name" value="AMP-binding_C"/>
    <property type="match status" value="2"/>
</dbReference>
<evidence type="ECO:0000256" key="1">
    <source>
        <dbReference type="ARBA" id="ARBA00001957"/>
    </source>
</evidence>
<dbReference type="InterPro" id="IPR036736">
    <property type="entry name" value="ACP-like_sf"/>
</dbReference>
<dbReference type="InterPro" id="IPR016039">
    <property type="entry name" value="Thiolase-like"/>
</dbReference>
<dbReference type="CDD" id="cd19531">
    <property type="entry name" value="LCL_NRPS-like"/>
    <property type="match status" value="1"/>
</dbReference>
<dbReference type="InterPro" id="IPR045851">
    <property type="entry name" value="AMP-bd_C_sf"/>
</dbReference>
<evidence type="ECO:0000256" key="2">
    <source>
        <dbReference type="ARBA" id="ARBA00003299"/>
    </source>
</evidence>
<dbReference type="PANTHER" id="PTHR45527">
    <property type="entry name" value="NONRIBOSOMAL PEPTIDE SYNTHETASE"/>
    <property type="match status" value="1"/>
</dbReference>
<dbReference type="Pfam" id="PF00202">
    <property type="entry name" value="Aminotran_3"/>
    <property type="match status" value="1"/>
</dbReference>
<dbReference type="SUPFAM" id="SSF56801">
    <property type="entry name" value="Acetyl-CoA synthetase-like"/>
    <property type="match status" value="2"/>
</dbReference>
<dbReference type="InterPro" id="IPR001227">
    <property type="entry name" value="Ac_transferase_dom_sf"/>
</dbReference>
<evidence type="ECO:0000256" key="6">
    <source>
        <dbReference type="ARBA" id="ARBA00022553"/>
    </source>
</evidence>
<dbReference type="CDD" id="cd00610">
    <property type="entry name" value="OAT_like"/>
    <property type="match status" value="1"/>
</dbReference>
<evidence type="ECO:0000256" key="7">
    <source>
        <dbReference type="ARBA" id="ARBA00022679"/>
    </source>
</evidence>
<dbReference type="InterPro" id="IPR020806">
    <property type="entry name" value="PKS_PP-bd"/>
</dbReference>
<evidence type="ECO:0000256" key="8">
    <source>
        <dbReference type="ARBA" id="ARBA00022898"/>
    </source>
</evidence>